<evidence type="ECO:0000256" key="3">
    <source>
        <dbReference type="ARBA" id="ARBA00022764"/>
    </source>
</evidence>
<evidence type="ECO:0000256" key="2">
    <source>
        <dbReference type="ARBA" id="ARBA00008520"/>
    </source>
</evidence>
<dbReference type="Gene3D" id="3.40.190.10">
    <property type="entry name" value="Periplasmic binding protein-like II"/>
    <property type="match status" value="2"/>
</dbReference>
<dbReference type="GO" id="GO:0042597">
    <property type="term" value="C:periplasmic space"/>
    <property type="evidence" value="ECO:0007669"/>
    <property type="project" value="UniProtKB-SubCell"/>
</dbReference>
<accession>A0A1T4QER2</accession>
<dbReference type="InterPro" id="IPR006059">
    <property type="entry name" value="SBP"/>
</dbReference>
<evidence type="ECO:0000313" key="5">
    <source>
        <dbReference type="EMBL" id="SKA02229.1"/>
    </source>
</evidence>
<protein>
    <submittedName>
        <fullName evidence="5">Carbohydrate ABC transporter substrate-binding protein, CUT1 family</fullName>
    </submittedName>
</protein>
<organism evidence="5 6">
    <name type="scientific">Consotaella salsifontis</name>
    <dbReference type="NCBI Taxonomy" id="1365950"/>
    <lineage>
        <taxon>Bacteria</taxon>
        <taxon>Pseudomonadati</taxon>
        <taxon>Pseudomonadota</taxon>
        <taxon>Alphaproteobacteria</taxon>
        <taxon>Hyphomicrobiales</taxon>
        <taxon>Aurantimonadaceae</taxon>
        <taxon>Consotaella</taxon>
    </lineage>
</organism>
<sequence length="426" mass="46235">MKTMAARLGALLCGAAVAAALPLGAHAEDKVITEWDLQTTPGAVAVIRDAEDRFEKDHPGFKVEDSHILNDAYKAKLKIAFGAGEPPCVFSSWGGGPLREYVNADQVVDLTPYLDQHPEFKDRFATASFGAATTDGKIYALPAENTAVAAIFYNKDIFKRLNLTPPKTWDELMATVKTLNDNNIAPFALANKNKWPGSMFFVYLVDRIGGPEAFAKAVDPAADGSFTDEPFIEAGKRIQELVKADAFARGYNGLDYDIGGSRRLLYSGRAAMELMGSWELATIRNENPDFVDKLGVFAFPAVEGGKGDPNNLVGTLGDNFISISKACPYKDEAFDLLMKLTDDTAAAGRLADKRVMPLKNLKVEDPFLKTIVKMVGEAPSVQLWYDQELAPALGEAHKDTTQALFGLSMTPEEAAAKMEEVAKSAH</sequence>
<comment type="similarity">
    <text evidence="2">Belongs to the bacterial solute-binding protein 1 family.</text>
</comment>
<name>A0A1T4QER2_9HYPH</name>
<dbReference type="AlphaFoldDB" id="A0A1T4QER2"/>
<reference evidence="5 6" key="1">
    <citation type="submission" date="2017-02" db="EMBL/GenBank/DDBJ databases">
        <authorList>
            <person name="Peterson S.W."/>
        </authorList>
    </citation>
    <scope>NUCLEOTIDE SEQUENCE [LARGE SCALE GENOMIC DNA]</scope>
    <source>
        <strain evidence="5 6">USBA 369</strain>
    </source>
</reference>
<evidence type="ECO:0000313" key="6">
    <source>
        <dbReference type="Proteomes" id="UP000190135"/>
    </source>
</evidence>
<dbReference type="PANTHER" id="PTHR43649">
    <property type="entry name" value="ARABINOSE-BINDING PROTEIN-RELATED"/>
    <property type="match status" value="1"/>
</dbReference>
<dbReference type="STRING" id="1365950.SAMN05428963_1059"/>
<dbReference type="PANTHER" id="PTHR43649:SF14">
    <property type="entry name" value="BLR3389 PROTEIN"/>
    <property type="match status" value="1"/>
</dbReference>
<dbReference type="RefSeq" id="WP_207552916.1">
    <property type="nucleotide sequence ID" value="NZ_FUXL01000005.1"/>
</dbReference>
<evidence type="ECO:0000256" key="4">
    <source>
        <dbReference type="SAM" id="SignalP"/>
    </source>
</evidence>
<dbReference type="EMBL" id="FUXL01000005">
    <property type="protein sequence ID" value="SKA02229.1"/>
    <property type="molecule type" value="Genomic_DNA"/>
</dbReference>
<keyword evidence="3" id="KW-0574">Periplasm</keyword>
<dbReference type="SUPFAM" id="SSF53850">
    <property type="entry name" value="Periplasmic binding protein-like II"/>
    <property type="match status" value="1"/>
</dbReference>
<keyword evidence="4" id="KW-0732">Signal</keyword>
<feature type="chain" id="PRO_5013092066" evidence="4">
    <location>
        <begin position="28"/>
        <end position="426"/>
    </location>
</feature>
<dbReference type="Proteomes" id="UP000190135">
    <property type="component" value="Unassembled WGS sequence"/>
</dbReference>
<gene>
    <name evidence="5" type="ORF">SAMN05428963_1059</name>
</gene>
<evidence type="ECO:0000256" key="1">
    <source>
        <dbReference type="ARBA" id="ARBA00004418"/>
    </source>
</evidence>
<dbReference type="Pfam" id="PF01547">
    <property type="entry name" value="SBP_bac_1"/>
    <property type="match status" value="1"/>
</dbReference>
<dbReference type="InterPro" id="IPR050490">
    <property type="entry name" value="Bact_solute-bd_prot1"/>
</dbReference>
<comment type="subcellular location">
    <subcellularLocation>
        <location evidence="1">Periplasm</location>
    </subcellularLocation>
</comment>
<keyword evidence="6" id="KW-1185">Reference proteome</keyword>
<feature type="signal peptide" evidence="4">
    <location>
        <begin position="1"/>
        <end position="27"/>
    </location>
</feature>
<proteinExistence type="inferred from homology"/>